<dbReference type="InterPro" id="IPR050884">
    <property type="entry name" value="CNP_phosphodiesterase-III"/>
</dbReference>
<sequence length="275" mass="28724">MTLRILHLSDTHLLGDPDARHNGVDTTLALDRVLERAAQVEGIGLVVASGDLSEDGAVAAYERLRGRLEPFAAARGAQVAYAMGNHDLRAGFEQVLGERDGALTVGGFRVLRLDTSVPGAGYGRLFPEQLEWLRTQLATDAALGTIIVMHHAPVPAWSALLRALELQGASDVLAVLTGGDVRLVLSGHYHHSVATWAGGIPVIVAPGVTNTTDALAPGGHERAAAGSGFAVIDLPELGAPATTFVNVPATGDGGWLFDLDPATVERIATEYGPRS</sequence>
<dbReference type="InterPro" id="IPR004843">
    <property type="entry name" value="Calcineurin-like_PHP"/>
</dbReference>
<dbReference type="AlphaFoldDB" id="A0A387BY37"/>
<evidence type="ECO:0000256" key="1">
    <source>
        <dbReference type="ARBA" id="ARBA00022723"/>
    </source>
</evidence>
<gene>
    <name evidence="6" type="ORF">D7I44_06780</name>
</gene>
<dbReference type="Proteomes" id="UP000275069">
    <property type="component" value="Chromosome"/>
</dbReference>
<reference evidence="6 7" key="1">
    <citation type="submission" date="2018-09" db="EMBL/GenBank/DDBJ databases">
        <title>Genome sequencing of strain 2DFW10M-5.</title>
        <authorList>
            <person name="Heo J."/>
            <person name="Kim S.-J."/>
            <person name="Kwon S.-W."/>
        </authorList>
    </citation>
    <scope>NUCLEOTIDE SEQUENCE [LARGE SCALE GENOMIC DNA]</scope>
    <source>
        <strain evidence="6 7">2DFW10M-5</strain>
    </source>
</reference>
<accession>A0A387BY37</accession>
<dbReference type="Pfam" id="PF00149">
    <property type="entry name" value="Metallophos"/>
    <property type="match status" value="1"/>
</dbReference>
<proteinExistence type="inferred from homology"/>
<dbReference type="OrthoDB" id="5241795at2"/>
<keyword evidence="3" id="KW-0408">Iron</keyword>
<evidence type="ECO:0000256" key="3">
    <source>
        <dbReference type="ARBA" id="ARBA00023004"/>
    </source>
</evidence>
<name>A0A387BY37_9MICO</name>
<dbReference type="Gene3D" id="3.60.21.10">
    <property type="match status" value="1"/>
</dbReference>
<dbReference type="SUPFAM" id="SSF56300">
    <property type="entry name" value="Metallo-dependent phosphatases"/>
    <property type="match status" value="1"/>
</dbReference>
<dbReference type="GO" id="GO:0046872">
    <property type="term" value="F:metal ion binding"/>
    <property type="evidence" value="ECO:0007669"/>
    <property type="project" value="UniProtKB-KW"/>
</dbReference>
<evidence type="ECO:0000259" key="5">
    <source>
        <dbReference type="Pfam" id="PF00149"/>
    </source>
</evidence>
<organism evidence="6 7">
    <name type="scientific">Gryllotalpicola protaetiae</name>
    <dbReference type="NCBI Taxonomy" id="2419771"/>
    <lineage>
        <taxon>Bacteria</taxon>
        <taxon>Bacillati</taxon>
        <taxon>Actinomycetota</taxon>
        <taxon>Actinomycetes</taxon>
        <taxon>Micrococcales</taxon>
        <taxon>Microbacteriaceae</taxon>
        <taxon>Gryllotalpicola</taxon>
    </lineage>
</organism>
<keyword evidence="7" id="KW-1185">Reference proteome</keyword>
<keyword evidence="2" id="KW-0378">Hydrolase</keyword>
<feature type="domain" description="Calcineurin-like phosphoesterase" evidence="5">
    <location>
        <begin position="3"/>
        <end position="191"/>
    </location>
</feature>
<keyword evidence="1" id="KW-0479">Metal-binding</keyword>
<comment type="similarity">
    <text evidence="4">Belongs to the cyclic nucleotide phosphodiesterase class-III family.</text>
</comment>
<protein>
    <recommendedName>
        <fullName evidence="5">Calcineurin-like phosphoesterase domain-containing protein</fullName>
    </recommendedName>
</protein>
<dbReference type="PANTHER" id="PTHR42988">
    <property type="entry name" value="PHOSPHOHYDROLASE"/>
    <property type="match status" value="1"/>
</dbReference>
<dbReference type="GO" id="GO:0016787">
    <property type="term" value="F:hydrolase activity"/>
    <property type="evidence" value="ECO:0007669"/>
    <property type="project" value="UniProtKB-KW"/>
</dbReference>
<evidence type="ECO:0000256" key="4">
    <source>
        <dbReference type="ARBA" id="ARBA00025742"/>
    </source>
</evidence>
<dbReference type="PANTHER" id="PTHR42988:SF2">
    <property type="entry name" value="CYCLIC NUCLEOTIDE PHOSPHODIESTERASE CBUA0032-RELATED"/>
    <property type="match status" value="1"/>
</dbReference>
<evidence type="ECO:0000256" key="2">
    <source>
        <dbReference type="ARBA" id="ARBA00022801"/>
    </source>
</evidence>
<dbReference type="EMBL" id="CP032624">
    <property type="protein sequence ID" value="AYG03261.1"/>
    <property type="molecule type" value="Genomic_DNA"/>
</dbReference>
<dbReference type="KEGG" id="gry:D7I44_06780"/>
<dbReference type="InterPro" id="IPR029052">
    <property type="entry name" value="Metallo-depent_PP-like"/>
</dbReference>
<dbReference type="RefSeq" id="WP_120788793.1">
    <property type="nucleotide sequence ID" value="NZ_CP032624.1"/>
</dbReference>
<evidence type="ECO:0000313" key="6">
    <source>
        <dbReference type="EMBL" id="AYG03261.1"/>
    </source>
</evidence>
<evidence type="ECO:0000313" key="7">
    <source>
        <dbReference type="Proteomes" id="UP000275069"/>
    </source>
</evidence>